<sequence>MKKSDMVNSMEEKTFSMSVGVRGTILGYEAAASYSVLHGESCFQGNLNINNADMTAIVALIDSKLSDELHTLLPDFLTHRSAELRFSYAYDHEMFFVDMQSFRVTAIRLKNSDGSYSGSGFLCEISEQESSGFVAELIANAKRLIGIDNFYLYISKGLQPVNIGRLLETFHNTETLLPPSRFYEKNSFCLYSEYYFSQECNGLLDLFFHELLGIENLSFFAGKGQQGAYFVLSVPQISNDIISIQELFLELDTGKADTIFQASGMFQLMAISEMSFCVDCKLSSSSLMLSASAIPKEPINLFGAFYLGNTSLTIGYNKGLTFGIVGEIYLRKLYLFAAMQFSYDGILKPQLLCFATSRLSISDLIENITGLLIPGIKALDIISIDYFDFECRNKFQMEWFEKTDLSQIAAFFNDNITASQLSIDVNTISIGRIPQDDGYALVDKYRMRHYYVDADGVLYLRPQFYYSDVAEPFTIGNGMVVSAGIFFCAKICVFQLSLKVLFSFRQQEGALAFGMLSDIDLGIIKITSSDFQQENPIPIPENSVLSQFLDTTAKGVAFYLQASQNDVSFYFDGKISIAGLTEKQAQLYYQKGLIIINLESTFWGMTTHLSLNVNYQSFQSLNFDFQFSFDTYKLEETLTKVKDRLNHAIEVCRKKINDATQSLEDAKTKVRKLYDEISYLDHQIDACRNRLRNMGWFKKIFYAPIIGCEIAGYEIAKGVLYASIYVAEAALSVAQAAVQFAGMLGEGVLQLVKGVITSVASLFFIRRLAARLSANPSELYMQLSIDFVALGKEYSHEWSVQKTLMQDSAKGREVISDNMMEKIEPDVKDLENGVVSNVYLKERYRNCVQYHDQKFDISEAAHVLERNTEMMHFVQDAYMQEFGESLPDFDEMDNRLLENIGVIESNINIAERSASLNELKETVNQLRDISENRNNRVSYEDQLKIDTAKDAVEKYEEAVKLSDEMQKLLAQITVSRRSVQMHHLERMNHSQQRMRNRGVKQERYESNMYSYAKIVKEKLEAVYGVLSDDDYINPCKDEQIWNTIVQAEDYFRVNS</sequence>
<evidence type="ECO:0000313" key="3">
    <source>
        <dbReference type="Proteomes" id="UP000016662"/>
    </source>
</evidence>
<feature type="coiled-coil region" evidence="1">
    <location>
        <begin position="649"/>
        <end position="676"/>
    </location>
</feature>
<dbReference type="AlphaFoldDB" id="U2M6L0"/>
<dbReference type="HOGENOM" id="CLU_292366_0_0_9"/>
<name>U2M6L0_9FIRM</name>
<organism evidence="2 3">
    <name type="scientific">Ruminococcus callidus ATCC 27760</name>
    <dbReference type="NCBI Taxonomy" id="411473"/>
    <lineage>
        <taxon>Bacteria</taxon>
        <taxon>Bacillati</taxon>
        <taxon>Bacillota</taxon>
        <taxon>Clostridia</taxon>
        <taxon>Eubacteriales</taxon>
        <taxon>Oscillospiraceae</taxon>
        <taxon>Ruminococcus</taxon>
    </lineage>
</organism>
<evidence type="ECO:0000256" key="1">
    <source>
        <dbReference type="SAM" id="Coils"/>
    </source>
</evidence>
<comment type="caution">
    <text evidence="2">The sequence shown here is derived from an EMBL/GenBank/DDBJ whole genome shotgun (WGS) entry which is preliminary data.</text>
</comment>
<keyword evidence="1" id="KW-0175">Coiled coil</keyword>
<dbReference type="STRING" id="411473.RUMCAL_00167"/>
<dbReference type="PATRIC" id="fig|411473.3.peg.148"/>
<evidence type="ECO:0000313" key="2">
    <source>
        <dbReference type="EMBL" id="ERJ97384.1"/>
    </source>
</evidence>
<gene>
    <name evidence="2" type="ORF">RUMCAL_00167</name>
</gene>
<dbReference type="EMBL" id="AWVF01000026">
    <property type="protein sequence ID" value="ERJ97384.1"/>
    <property type="molecule type" value="Genomic_DNA"/>
</dbReference>
<keyword evidence="3" id="KW-1185">Reference proteome</keyword>
<dbReference type="Proteomes" id="UP000016662">
    <property type="component" value="Unassembled WGS sequence"/>
</dbReference>
<protein>
    <submittedName>
        <fullName evidence="2">Uncharacterized protein</fullName>
    </submittedName>
</protein>
<reference evidence="2 3" key="1">
    <citation type="submission" date="2013-07" db="EMBL/GenBank/DDBJ databases">
        <authorList>
            <person name="Weinstock G."/>
            <person name="Sodergren E."/>
            <person name="Wylie T."/>
            <person name="Fulton L."/>
            <person name="Fulton R."/>
            <person name="Fronick C."/>
            <person name="O'Laughlin M."/>
            <person name="Godfrey J."/>
            <person name="Miner T."/>
            <person name="Herter B."/>
            <person name="Appelbaum E."/>
            <person name="Cordes M."/>
            <person name="Lek S."/>
            <person name="Wollam A."/>
            <person name="Pepin K.H."/>
            <person name="Palsikar V.B."/>
            <person name="Mitreva M."/>
            <person name="Wilson R.K."/>
        </authorList>
    </citation>
    <scope>NUCLEOTIDE SEQUENCE [LARGE SCALE GENOMIC DNA]</scope>
    <source>
        <strain evidence="2 3">ATCC 27760</strain>
    </source>
</reference>
<accession>U2M6L0</accession>
<proteinExistence type="predicted"/>